<reference evidence="2 3" key="1">
    <citation type="submission" date="2015-04" db="EMBL/GenBank/DDBJ databases">
        <title>Lasius niger genome sequencing.</title>
        <authorList>
            <person name="Konorov E.A."/>
            <person name="Nikitin M.A."/>
            <person name="Kirill M.V."/>
            <person name="Chang P."/>
        </authorList>
    </citation>
    <scope>NUCLEOTIDE SEQUENCE [LARGE SCALE GENOMIC DNA]</scope>
    <source>
        <tissue evidence="2">Whole</tissue>
    </source>
</reference>
<comment type="caution">
    <text evidence="2">The sequence shown here is derived from an EMBL/GenBank/DDBJ whole genome shotgun (WGS) entry which is preliminary data.</text>
</comment>
<name>A0A0J7MS94_LASNI</name>
<dbReference type="OrthoDB" id="7547054at2759"/>
<evidence type="ECO:0000256" key="1">
    <source>
        <dbReference type="SAM" id="MobiDB-lite"/>
    </source>
</evidence>
<protein>
    <submittedName>
        <fullName evidence="2">Uncharacterized protein</fullName>
    </submittedName>
</protein>
<sequence>MRDAEIFSDVPTGSERDEILKRTRKTRAKYVQSSDEGTESEDERVVNVPQFPKFPGKSSTKNIETNEKKKGNKVAALKQCEENALMRETSSTKFSSTFEKSNKMGKSKNGDKLGGVVKKVANNVPSTSKFDSELSRCDETFSEDEELVQSLYRKESSAIGTEK</sequence>
<dbReference type="Proteomes" id="UP000036403">
    <property type="component" value="Unassembled WGS sequence"/>
</dbReference>
<evidence type="ECO:0000313" key="3">
    <source>
        <dbReference type="Proteomes" id="UP000036403"/>
    </source>
</evidence>
<feature type="region of interest" description="Disordered" evidence="1">
    <location>
        <begin position="88"/>
        <end position="114"/>
    </location>
</feature>
<proteinExistence type="predicted"/>
<gene>
    <name evidence="2" type="ORF">RF55_20248</name>
</gene>
<dbReference type="AlphaFoldDB" id="A0A0J7MS94"/>
<accession>A0A0J7MS94</accession>
<keyword evidence="3" id="KW-1185">Reference proteome</keyword>
<evidence type="ECO:0000313" key="2">
    <source>
        <dbReference type="EMBL" id="KMQ83360.1"/>
    </source>
</evidence>
<feature type="compositionally biased region" description="Low complexity" evidence="1">
    <location>
        <begin position="88"/>
        <end position="99"/>
    </location>
</feature>
<organism evidence="2 3">
    <name type="scientific">Lasius niger</name>
    <name type="common">Black garden ant</name>
    <dbReference type="NCBI Taxonomy" id="67767"/>
    <lineage>
        <taxon>Eukaryota</taxon>
        <taxon>Metazoa</taxon>
        <taxon>Ecdysozoa</taxon>
        <taxon>Arthropoda</taxon>
        <taxon>Hexapoda</taxon>
        <taxon>Insecta</taxon>
        <taxon>Pterygota</taxon>
        <taxon>Neoptera</taxon>
        <taxon>Endopterygota</taxon>
        <taxon>Hymenoptera</taxon>
        <taxon>Apocrita</taxon>
        <taxon>Aculeata</taxon>
        <taxon>Formicoidea</taxon>
        <taxon>Formicidae</taxon>
        <taxon>Formicinae</taxon>
        <taxon>Lasius</taxon>
        <taxon>Lasius</taxon>
    </lineage>
</organism>
<feature type="region of interest" description="Disordered" evidence="1">
    <location>
        <begin position="1"/>
        <end position="71"/>
    </location>
</feature>
<dbReference type="PaxDb" id="67767-A0A0J7MS94"/>
<dbReference type="EMBL" id="LBMM01020130">
    <property type="protein sequence ID" value="KMQ83360.1"/>
    <property type="molecule type" value="Genomic_DNA"/>
</dbReference>
<feature type="non-terminal residue" evidence="2">
    <location>
        <position position="163"/>
    </location>
</feature>